<protein>
    <recommendedName>
        <fullName evidence="2">histidine kinase</fullName>
        <ecNumber evidence="2">2.7.13.3</ecNumber>
    </recommendedName>
</protein>
<dbReference type="Pfam" id="PF02518">
    <property type="entry name" value="HATPase_c"/>
    <property type="match status" value="1"/>
</dbReference>
<evidence type="ECO:0000256" key="8">
    <source>
        <dbReference type="ARBA" id="ARBA00023012"/>
    </source>
</evidence>
<dbReference type="Proteomes" id="UP001180531">
    <property type="component" value="Unassembled WGS sequence"/>
</dbReference>
<dbReference type="EC" id="2.7.13.3" evidence="2"/>
<comment type="caution">
    <text evidence="13">The sequence shown here is derived from an EMBL/GenBank/DDBJ whole genome shotgun (WGS) entry which is preliminary data.</text>
</comment>
<evidence type="ECO:0000313" key="13">
    <source>
        <dbReference type="EMBL" id="MDT0447684.1"/>
    </source>
</evidence>
<evidence type="ECO:0000256" key="9">
    <source>
        <dbReference type="SAM" id="MobiDB-lite"/>
    </source>
</evidence>
<keyword evidence="10" id="KW-0812">Transmembrane</keyword>
<evidence type="ECO:0000256" key="6">
    <source>
        <dbReference type="ARBA" id="ARBA00022777"/>
    </source>
</evidence>
<dbReference type="InterPro" id="IPR011712">
    <property type="entry name" value="Sig_transdc_His_kin_sub3_dim/P"/>
</dbReference>
<organism evidence="13 14">
    <name type="scientific">Streptomyces hesseae</name>
    <dbReference type="NCBI Taxonomy" id="3075519"/>
    <lineage>
        <taxon>Bacteria</taxon>
        <taxon>Bacillati</taxon>
        <taxon>Actinomycetota</taxon>
        <taxon>Actinomycetes</taxon>
        <taxon>Kitasatosporales</taxon>
        <taxon>Streptomycetaceae</taxon>
        <taxon>Streptomyces</taxon>
    </lineage>
</organism>
<feature type="transmembrane region" description="Helical" evidence="10">
    <location>
        <begin position="388"/>
        <end position="410"/>
    </location>
</feature>
<feature type="region of interest" description="Disordered" evidence="9">
    <location>
        <begin position="328"/>
        <end position="385"/>
    </location>
</feature>
<keyword evidence="4" id="KW-0808">Transferase</keyword>
<feature type="transmembrane region" description="Helical" evidence="10">
    <location>
        <begin position="64"/>
        <end position="86"/>
    </location>
</feature>
<dbReference type="PANTHER" id="PTHR24421:SF10">
    <property type="entry name" value="NITRATE_NITRITE SENSOR PROTEIN NARQ"/>
    <property type="match status" value="1"/>
</dbReference>
<keyword evidence="10" id="KW-0472">Membrane</keyword>
<sequence>MDGTRTTETTAATRLPGRRRDPGAVLAPVAVAAAGLGTTSLWWTLPAMAAALSAGRLSGRTRPLVVALTVLVTAASIAVVAVPGLLVLGSRFVVVVVGAALLPWFAGRVWRQYQELTRLGWDRAAQLEREQRLVAEQARLRERARIAQDMHDALGHDLSLIALSAGALKLAPGLADEHRAAAEDVRARAAGAVERLGQVIGILREEADGAPTEAADFAVARLVEDAAASGLPVVLRTEGEEYGMPPAVERAAHRVVQEALTNVAKHAPGAAATVRLSRTAAEVVVAVENAPPPAPVAPPLPGGGLGLIGLDERVRLAGGSFECGPRGGGFAVTARLPRTPSESSRPAASASSAPSPSAPGAPGAGAGGGRPGGLPPEHRRARRRAGRALAAAVAVPLLATVVLTGALTAWGSLTLSHTVLDPTDYAALRLGQNRSEVAHVLPDRQLPYRPRAYEPKGPGIRCEYYAVTTARFVSSSGDAYQLCFQDGRLIGRTVFGG</sequence>
<comment type="catalytic activity">
    <reaction evidence="1">
        <text>ATP + protein L-histidine = ADP + protein N-phospho-L-histidine.</text>
        <dbReference type="EC" id="2.7.13.3"/>
    </reaction>
</comment>
<evidence type="ECO:0000256" key="3">
    <source>
        <dbReference type="ARBA" id="ARBA00022553"/>
    </source>
</evidence>
<dbReference type="EMBL" id="JAVRFI010000001">
    <property type="protein sequence ID" value="MDT0447684.1"/>
    <property type="molecule type" value="Genomic_DNA"/>
</dbReference>
<evidence type="ECO:0000259" key="11">
    <source>
        <dbReference type="Pfam" id="PF02518"/>
    </source>
</evidence>
<feature type="compositionally biased region" description="Gly residues" evidence="9">
    <location>
        <begin position="362"/>
        <end position="372"/>
    </location>
</feature>
<evidence type="ECO:0000256" key="5">
    <source>
        <dbReference type="ARBA" id="ARBA00022741"/>
    </source>
</evidence>
<keyword evidence="7" id="KW-0067">ATP-binding</keyword>
<accession>A0ABU2SFC0</accession>
<proteinExistence type="predicted"/>
<dbReference type="GO" id="GO:0016301">
    <property type="term" value="F:kinase activity"/>
    <property type="evidence" value="ECO:0007669"/>
    <property type="project" value="UniProtKB-KW"/>
</dbReference>
<reference evidence="13" key="1">
    <citation type="submission" date="2024-05" db="EMBL/GenBank/DDBJ databases">
        <title>30 novel species of actinomycetes from the DSMZ collection.</title>
        <authorList>
            <person name="Nouioui I."/>
        </authorList>
    </citation>
    <scope>NUCLEOTIDE SEQUENCE</scope>
    <source>
        <strain evidence="13">DSM 40473</strain>
    </source>
</reference>
<feature type="compositionally biased region" description="Low complexity" evidence="9">
    <location>
        <begin position="337"/>
        <end position="361"/>
    </location>
</feature>
<evidence type="ECO:0000256" key="7">
    <source>
        <dbReference type="ARBA" id="ARBA00022840"/>
    </source>
</evidence>
<evidence type="ECO:0000256" key="2">
    <source>
        <dbReference type="ARBA" id="ARBA00012438"/>
    </source>
</evidence>
<feature type="domain" description="Histidine kinase/HSP90-like ATPase" evidence="11">
    <location>
        <begin position="249"/>
        <end position="339"/>
    </location>
</feature>
<dbReference type="Pfam" id="PF07730">
    <property type="entry name" value="HisKA_3"/>
    <property type="match status" value="1"/>
</dbReference>
<dbReference type="InterPro" id="IPR036890">
    <property type="entry name" value="HATPase_C_sf"/>
</dbReference>
<keyword evidence="5" id="KW-0547">Nucleotide-binding</keyword>
<evidence type="ECO:0000259" key="12">
    <source>
        <dbReference type="Pfam" id="PF07730"/>
    </source>
</evidence>
<dbReference type="PANTHER" id="PTHR24421">
    <property type="entry name" value="NITRATE/NITRITE SENSOR PROTEIN NARX-RELATED"/>
    <property type="match status" value="1"/>
</dbReference>
<feature type="transmembrane region" description="Helical" evidence="10">
    <location>
        <begin position="25"/>
        <end position="52"/>
    </location>
</feature>
<keyword evidence="6 13" id="KW-0418">Kinase</keyword>
<dbReference type="InterPro" id="IPR050482">
    <property type="entry name" value="Sensor_HK_TwoCompSys"/>
</dbReference>
<dbReference type="CDD" id="cd16917">
    <property type="entry name" value="HATPase_UhpB-NarQ-NarX-like"/>
    <property type="match status" value="1"/>
</dbReference>
<keyword evidence="3" id="KW-0597">Phosphoprotein</keyword>
<evidence type="ECO:0000256" key="10">
    <source>
        <dbReference type="SAM" id="Phobius"/>
    </source>
</evidence>
<keyword evidence="10" id="KW-1133">Transmembrane helix</keyword>
<keyword evidence="8" id="KW-0902">Two-component regulatory system</keyword>
<keyword evidence="14" id="KW-1185">Reference proteome</keyword>
<dbReference type="InterPro" id="IPR003594">
    <property type="entry name" value="HATPase_dom"/>
</dbReference>
<evidence type="ECO:0000256" key="4">
    <source>
        <dbReference type="ARBA" id="ARBA00022679"/>
    </source>
</evidence>
<dbReference type="RefSeq" id="WP_311607063.1">
    <property type="nucleotide sequence ID" value="NZ_JAVRFI010000001.1"/>
</dbReference>
<dbReference type="Gene3D" id="1.20.5.1930">
    <property type="match status" value="1"/>
</dbReference>
<dbReference type="SUPFAM" id="SSF55874">
    <property type="entry name" value="ATPase domain of HSP90 chaperone/DNA topoisomerase II/histidine kinase"/>
    <property type="match status" value="1"/>
</dbReference>
<dbReference type="Gene3D" id="3.30.565.10">
    <property type="entry name" value="Histidine kinase-like ATPase, C-terminal domain"/>
    <property type="match status" value="1"/>
</dbReference>
<gene>
    <name evidence="13" type="ORF">RM609_00985</name>
</gene>
<evidence type="ECO:0000313" key="14">
    <source>
        <dbReference type="Proteomes" id="UP001180531"/>
    </source>
</evidence>
<evidence type="ECO:0000256" key="1">
    <source>
        <dbReference type="ARBA" id="ARBA00000085"/>
    </source>
</evidence>
<feature type="domain" description="Signal transduction histidine kinase subgroup 3 dimerisation and phosphoacceptor" evidence="12">
    <location>
        <begin position="142"/>
        <end position="206"/>
    </location>
</feature>
<name>A0ABU2SFC0_9ACTN</name>